<evidence type="ECO:0000313" key="1">
    <source>
        <dbReference type="EMBL" id="CCA76630.1"/>
    </source>
</evidence>
<comment type="caution">
    <text evidence="1">The sequence shown here is derived from an EMBL/GenBank/DDBJ whole genome shotgun (WGS) entry which is preliminary data.</text>
</comment>
<dbReference type="OrthoDB" id="3267136at2759"/>
<protein>
    <submittedName>
        <fullName evidence="1">Uncharacterized protein</fullName>
    </submittedName>
</protein>
<dbReference type="InParanoid" id="G4TZ87"/>
<dbReference type="EMBL" id="CAFZ01000880">
    <property type="protein sequence ID" value="CCA76630.1"/>
    <property type="molecule type" value="Genomic_DNA"/>
</dbReference>
<accession>G4TZ87</accession>
<dbReference type="AlphaFoldDB" id="G4TZ87"/>
<dbReference type="Proteomes" id="UP000007148">
    <property type="component" value="Unassembled WGS sequence"/>
</dbReference>
<evidence type="ECO:0000313" key="2">
    <source>
        <dbReference type="Proteomes" id="UP000007148"/>
    </source>
</evidence>
<feature type="non-terminal residue" evidence="1">
    <location>
        <position position="1"/>
    </location>
</feature>
<gene>
    <name evidence="1" type="ORF">PIIN_10621</name>
</gene>
<sequence length="273" mass="31491">EAKSSPRAVDVSPVRNISPPVFIQAPTPNSHLSILSASTTDGVSDHIDPVRIASVKRKPAPVRTLSEISRERILSRYIATKPYTPSLLSFTEDTTPAQRLRFHPDRLFKTRNPSPDVSALRKSSIERSRLVRFGFVLPSRSRGECDRSTERAINPYTFPRAGSLHHLRSTDTNTWMEDWSLGYINLAFIHKTLFAFDLRMRTGHDLWVEEEQEILASFGRNREWETDWEVRWRVASWLMHYCDEDDEEEQDEVDLSFASASFLRPELAWDIGF</sequence>
<reference evidence="1 2" key="1">
    <citation type="journal article" date="2011" name="PLoS Pathog.">
        <title>Endophytic Life Strategies Decoded by Genome and Transcriptome Analyses of the Mutualistic Root Symbiont Piriformospora indica.</title>
        <authorList>
            <person name="Zuccaro A."/>
            <person name="Lahrmann U."/>
            <person name="Guldener U."/>
            <person name="Langen G."/>
            <person name="Pfiffi S."/>
            <person name="Biedenkopf D."/>
            <person name="Wong P."/>
            <person name="Samans B."/>
            <person name="Grimm C."/>
            <person name="Basiewicz M."/>
            <person name="Murat C."/>
            <person name="Martin F."/>
            <person name="Kogel K.H."/>
        </authorList>
    </citation>
    <scope>NUCLEOTIDE SEQUENCE [LARGE SCALE GENOMIC DNA]</scope>
    <source>
        <strain evidence="1 2">DSM 11827</strain>
    </source>
</reference>
<dbReference type="HOGENOM" id="CLU_1021401_0_0_1"/>
<name>G4TZ87_SERID</name>
<proteinExistence type="predicted"/>
<keyword evidence="2" id="KW-1185">Reference proteome</keyword>
<organism evidence="1 2">
    <name type="scientific">Serendipita indica (strain DSM 11827)</name>
    <name type="common">Root endophyte fungus</name>
    <name type="synonym">Piriformospora indica</name>
    <dbReference type="NCBI Taxonomy" id="1109443"/>
    <lineage>
        <taxon>Eukaryota</taxon>
        <taxon>Fungi</taxon>
        <taxon>Dikarya</taxon>
        <taxon>Basidiomycota</taxon>
        <taxon>Agaricomycotina</taxon>
        <taxon>Agaricomycetes</taxon>
        <taxon>Sebacinales</taxon>
        <taxon>Serendipitaceae</taxon>
        <taxon>Serendipita</taxon>
    </lineage>
</organism>